<protein>
    <recommendedName>
        <fullName evidence="2">Endonuclease/exonuclease/phosphatase domain-containing protein</fullName>
    </recommendedName>
</protein>
<evidence type="ECO:0008006" key="2">
    <source>
        <dbReference type="Google" id="ProtNLM"/>
    </source>
</evidence>
<evidence type="ECO:0000313" key="1">
    <source>
        <dbReference type="EMBL" id="QHS78363.1"/>
    </source>
</evidence>
<organism evidence="1">
    <name type="scientific">viral metagenome</name>
    <dbReference type="NCBI Taxonomy" id="1070528"/>
    <lineage>
        <taxon>unclassified sequences</taxon>
        <taxon>metagenomes</taxon>
        <taxon>organismal metagenomes</taxon>
    </lineage>
</organism>
<sequence length="107" mass="12626">MRHGLGNQPSKFFNLMFDTIDKILVRKNVKVINPKTIKNYGFKRYNIKNYDYLMNIRLNGKFKDFCQNTIKTNCTIQSFTEDSVFRELYPNKNAPSDHPPISCKIEI</sequence>
<dbReference type="EMBL" id="MN740596">
    <property type="protein sequence ID" value="QHS78363.1"/>
    <property type="molecule type" value="Genomic_DNA"/>
</dbReference>
<name>A0A6C0AFW9_9ZZZZ</name>
<proteinExistence type="predicted"/>
<accession>A0A6C0AFW9</accession>
<reference evidence="1" key="1">
    <citation type="journal article" date="2020" name="Nature">
        <title>Giant virus diversity and host interactions through global metagenomics.</title>
        <authorList>
            <person name="Schulz F."/>
            <person name="Roux S."/>
            <person name="Paez-Espino D."/>
            <person name="Jungbluth S."/>
            <person name="Walsh D.A."/>
            <person name="Denef V.J."/>
            <person name="McMahon K.D."/>
            <person name="Konstantinidis K.T."/>
            <person name="Eloe-Fadrosh E.A."/>
            <person name="Kyrpides N.C."/>
            <person name="Woyke T."/>
        </authorList>
    </citation>
    <scope>NUCLEOTIDE SEQUENCE</scope>
    <source>
        <strain evidence="1">GVMAG-S-1021933-23</strain>
    </source>
</reference>
<dbReference type="AlphaFoldDB" id="A0A6C0AFW9"/>